<organism evidence="2 3">
    <name type="scientific">Elliptochloris bilobata</name>
    <dbReference type="NCBI Taxonomy" id="381761"/>
    <lineage>
        <taxon>Eukaryota</taxon>
        <taxon>Viridiplantae</taxon>
        <taxon>Chlorophyta</taxon>
        <taxon>core chlorophytes</taxon>
        <taxon>Trebouxiophyceae</taxon>
        <taxon>Trebouxiophyceae incertae sedis</taxon>
        <taxon>Elliptochloris clade</taxon>
        <taxon>Elliptochloris</taxon>
    </lineage>
</organism>
<protein>
    <recommendedName>
        <fullName evidence="4">SET domain-containing protein</fullName>
    </recommendedName>
</protein>
<comment type="caution">
    <text evidence="2">The sequence shown here is derived from an EMBL/GenBank/DDBJ whole genome shotgun (WGS) entry which is preliminary data.</text>
</comment>
<sequence>MKWYVANGGVGVGPSDSKLAIFEMYSGERGLLFAEILPDSVPSVYGAIWPEALEALEGAPPAIDVAGVRQFIAQQYADIADPKAALGGAGKADVAWALSVVLSRSFGSPSPGGGVGVWMLVPLLDLLNHAGIEDRVKAVVDRANVSWKLVRTHEAAAGQWEMVLSAKRATEEGEEARLSYVNHGSAAWLTICGGAGVAEGGEAATEQGGFYDSDLWYDASARLSLATAGAHGGASAVTGVDGDPPGVGRRTAGARVPRPNKRLAEFALEGDTPAAKHASADGALLEMAGRAAERSPPRDAGAEAAKTEEAVSIMLGMVQEAVKHVTEQADQAEAVAQQVVLFAMLEAQAAAHASAAAMRMGCGRRAAAAAAVRTPNQE</sequence>
<dbReference type="CDD" id="cd10527">
    <property type="entry name" value="SET_LSMT"/>
    <property type="match status" value="1"/>
</dbReference>
<accession>A0AAW1R4A9</accession>
<dbReference type="PANTHER" id="PTHR13271">
    <property type="entry name" value="UNCHARACTERIZED PUTATIVE METHYLTRANSFERASE"/>
    <property type="match status" value="1"/>
</dbReference>
<dbReference type="GO" id="GO:0016279">
    <property type="term" value="F:protein-lysine N-methyltransferase activity"/>
    <property type="evidence" value="ECO:0007669"/>
    <property type="project" value="TreeGrafter"/>
</dbReference>
<dbReference type="Proteomes" id="UP001445335">
    <property type="component" value="Unassembled WGS sequence"/>
</dbReference>
<evidence type="ECO:0008006" key="4">
    <source>
        <dbReference type="Google" id="ProtNLM"/>
    </source>
</evidence>
<feature type="region of interest" description="Disordered" evidence="1">
    <location>
        <begin position="233"/>
        <end position="255"/>
    </location>
</feature>
<dbReference type="InterPro" id="IPR046341">
    <property type="entry name" value="SET_dom_sf"/>
</dbReference>
<gene>
    <name evidence="2" type="ORF">WJX81_001534</name>
</gene>
<evidence type="ECO:0000313" key="3">
    <source>
        <dbReference type="Proteomes" id="UP001445335"/>
    </source>
</evidence>
<evidence type="ECO:0000313" key="2">
    <source>
        <dbReference type="EMBL" id="KAK9828380.1"/>
    </source>
</evidence>
<evidence type="ECO:0000256" key="1">
    <source>
        <dbReference type="SAM" id="MobiDB-lite"/>
    </source>
</evidence>
<name>A0AAW1R4A9_9CHLO</name>
<dbReference type="AlphaFoldDB" id="A0AAW1R4A9"/>
<dbReference type="SUPFAM" id="SSF82199">
    <property type="entry name" value="SET domain"/>
    <property type="match status" value="1"/>
</dbReference>
<proteinExistence type="predicted"/>
<dbReference type="EMBL" id="JALJOU010000051">
    <property type="protein sequence ID" value="KAK9828380.1"/>
    <property type="molecule type" value="Genomic_DNA"/>
</dbReference>
<dbReference type="InterPro" id="IPR050600">
    <property type="entry name" value="SETD3_SETD6_MTase"/>
</dbReference>
<dbReference type="Gene3D" id="3.90.1410.10">
    <property type="entry name" value="set domain protein methyltransferase, domain 1"/>
    <property type="match status" value="1"/>
</dbReference>
<feature type="compositionally biased region" description="Low complexity" evidence="1">
    <location>
        <begin position="239"/>
        <end position="250"/>
    </location>
</feature>
<keyword evidence="3" id="KW-1185">Reference proteome</keyword>
<reference evidence="2 3" key="1">
    <citation type="journal article" date="2024" name="Nat. Commun.">
        <title>Phylogenomics reveals the evolutionary origins of lichenization in chlorophyte algae.</title>
        <authorList>
            <person name="Puginier C."/>
            <person name="Libourel C."/>
            <person name="Otte J."/>
            <person name="Skaloud P."/>
            <person name="Haon M."/>
            <person name="Grisel S."/>
            <person name="Petersen M."/>
            <person name="Berrin J.G."/>
            <person name="Delaux P.M."/>
            <person name="Dal Grande F."/>
            <person name="Keller J."/>
        </authorList>
    </citation>
    <scope>NUCLEOTIDE SEQUENCE [LARGE SCALE GENOMIC DNA]</scope>
    <source>
        <strain evidence="2 3">SAG 245.80</strain>
    </source>
</reference>